<protein>
    <submittedName>
        <fullName evidence="1">Uncharacterized protein</fullName>
    </submittedName>
</protein>
<sequence>MKLGIEKQSQRLSRKRYSTNSFTYGILGSDHKNQLPFCRQHLLTKLEMALDLHSPYQTLLFCFVRFSIICCQLNKQFGKAI</sequence>
<dbReference type="Proteomes" id="UP000236630">
    <property type="component" value="Unassembled WGS sequence"/>
</dbReference>
<evidence type="ECO:0000313" key="1">
    <source>
        <dbReference type="EMBL" id="GAY57720.1"/>
    </source>
</evidence>
<organism evidence="1 2">
    <name type="scientific">Citrus unshiu</name>
    <name type="common">Satsuma mandarin</name>
    <name type="synonym">Citrus nobilis var. unshiu</name>
    <dbReference type="NCBI Taxonomy" id="55188"/>
    <lineage>
        <taxon>Eukaryota</taxon>
        <taxon>Viridiplantae</taxon>
        <taxon>Streptophyta</taxon>
        <taxon>Embryophyta</taxon>
        <taxon>Tracheophyta</taxon>
        <taxon>Spermatophyta</taxon>
        <taxon>Magnoliopsida</taxon>
        <taxon>eudicotyledons</taxon>
        <taxon>Gunneridae</taxon>
        <taxon>Pentapetalae</taxon>
        <taxon>rosids</taxon>
        <taxon>malvids</taxon>
        <taxon>Sapindales</taxon>
        <taxon>Rutaceae</taxon>
        <taxon>Aurantioideae</taxon>
        <taxon>Citrus</taxon>
    </lineage>
</organism>
<dbReference type="EMBL" id="BDQV01000167">
    <property type="protein sequence ID" value="GAY57720.1"/>
    <property type="molecule type" value="Genomic_DNA"/>
</dbReference>
<comment type="caution">
    <text evidence="1">The sequence shown here is derived from an EMBL/GenBank/DDBJ whole genome shotgun (WGS) entry which is preliminary data.</text>
</comment>
<evidence type="ECO:0000313" key="2">
    <source>
        <dbReference type="Proteomes" id="UP000236630"/>
    </source>
</evidence>
<accession>A0A2H5PZB4</accession>
<dbReference type="AlphaFoldDB" id="A0A2H5PZB4"/>
<name>A0A2H5PZB4_CITUN</name>
<proteinExistence type="predicted"/>
<gene>
    <name evidence="1" type="ORF">CUMW_181620</name>
</gene>
<reference evidence="1 2" key="1">
    <citation type="journal article" date="2017" name="Front. Genet.">
        <title>Draft sequencing of the heterozygous diploid genome of Satsuma (Citrus unshiu Marc.) using a hybrid assembly approach.</title>
        <authorList>
            <person name="Shimizu T."/>
            <person name="Tanizawa Y."/>
            <person name="Mochizuki T."/>
            <person name="Nagasaki H."/>
            <person name="Yoshioka T."/>
            <person name="Toyoda A."/>
            <person name="Fujiyama A."/>
            <person name="Kaminuma E."/>
            <person name="Nakamura Y."/>
        </authorList>
    </citation>
    <scope>NUCLEOTIDE SEQUENCE [LARGE SCALE GENOMIC DNA]</scope>
    <source>
        <strain evidence="2">cv. Miyagawa wase</strain>
    </source>
</reference>
<keyword evidence="2" id="KW-1185">Reference proteome</keyword>